<feature type="transmembrane region" description="Helical" evidence="5">
    <location>
        <begin position="174"/>
        <end position="200"/>
    </location>
</feature>
<keyword evidence="4 5" id="KW-0472">Membrane</keyword>
<feature type="transmembrane region" description="Helical" evidence="5">
    <location>
        <begin position="29"/>
        <end position="52"/>
    </location>
</feature>
<evidence type="ECO:0008006" key="7">
    <source>
        <dbReference type="Google" id="ProtNLM"/>
    </source>
</evidence>
<dbReference type="AlphaFoldDB" id="A0A0N7KYW7"/>
<reference evidence="6" key="1">
    <citation type="journal article" date="2015" name="Proc. Natl. Acad. Sci. U.S.A.">
        <title>Bacterial clade with the ribosomal RNA operon on a small plasmid rather than the chromosome.</title>
        <authorList>
            <person name="Anda M."/>
            <person name="Ohtsubo Y."/>
            <person name="Okubo T."/>
            <person name="Sugawara M."/>
            <person name="Nagata Y."/>
            <person name="Tsuda M."/>
            <person name="Minamisawa K."/>
            <person name="Mitsui H."/>
        </authorList>
    </citation>
    <scope>NUCLEOTIDE SEQUENCE</scope>
    <source>
        <strain evidence="6">DSM 15513</strain>
    </source>
</reference>
<organism evidence="6">
    <name type="scientific">Fulvimarina pelagi</name>
    <dbReference type="NCBI Taxonomy" id="217511"/>
    <lineage>
        <taxon>Bacteria</taxon>
        <taxon>Pseudomonadati</taxon>
        <taxon>Pseudomonadota</taxon>
        <taxon>Alphaproteobacteria</taxon>
        <taxon>Hyphomicrobiales</taxon>
        <taxon>Aurantimonadaceae</taxon>
        <taxon>Fulvimarina</taxon>
    </lineage>
</organism>
<evidence type="ECO:0000313" key="6">
    <source>
        <dbReference type="EMBL" id="BAT30873.1"/>
    </source>
</evidence>
<name>A0A0N7KYW7_9HYPH</name>
<keyword evidence="3 5" id="KW-1133">Transmembrane helix</keyword>
<keyword evidence="2 5" id="KW-0812">Transmembrane</keyword>
<evidence type="ECO:0000256" key="3">
    <source>
        <dbReference type="ARBA" id="ARBA00022989"/>
    </source>
</evidence>
<proteinExistence type="predicted"/>
<accession>A0A0N7KYW7</accession>
<evidence type="ECO:0000256" key="4">
    <source>
        <dbReference type="ARBA" id="ARBA00023136"/>
    </source>
</evidence>
<sequence>MSAARGSCSLSEIASRSARLRRPRSIAKVWPVASTLACLLLTNGLVVLYLWAIGRPFIAPTEPLKLFSDNLAAANSLYLSDPYSLLHVIFGIGLFLYLDWMKPFWPTREKLIVAVLGSAIWEVVENTPYVVGLFNDTSDTAAYNGDSVANSIGDTISAVIGFLFANRTGRRVSLFVAFALESIVTVWIGDGIVIGTLRLLGLYPI</sequence>
<dbReference type="EMBL" id="LC066395">
    <property type="protein sequence ID" value="BAT30873.1"/>
    <property type="molecule type" value="Genomic_DNA"/>
</dbReference>
<dbReference type="OrthoDB" id="9811954at2"/>
<evidence type="ECO:0000256" key="1">
    <source>
        <dbReference type="ARBA" id="ARBA00022475"/>
    </source>
</evidence>
<protein>
    <recommendedName>
        <fullName evidence="7">DUF2585 family protein</fullName>
    </recommendedName>
</protein>
<dbReference type="Pfam" id="PF10755">
    <property type="entry name" value="DUF2585"/>
    <property type="match status" value="1"/>
</dbReference>
<dbReference type="GO" id="GO:0005886">
    <property type="term" value="C:plasma membrane"/>
    <property type="evidence" value="ECO:0007669"/>
    <property type="project" value="InterPro"/>
</dbReference>
<evidence type="ECO:0000256" key="5">
    <source>
        <dbReference type="SAM" id="Phobius"/>
    </source>
</evidence>
<dbReference type="InterPro" id="IPR019691">
    <property type="entry name" value="DUF2585"/>
</dbReference>
<keyword evidence="1" id="KW-1003">Cell membrane</keyword>
<feature type="transmembrane region" description="Helical" evidence="5">
    <location>
        <begin position="83"/>
        <end position="100"/>
    </location>
</feature>
<evidence type="ECO:0000256" key="2">
    <source>
        <dbReference type="ARBA" id="ARBA00022692"/>
    </source>
</evidence>